<evidence type="ECO:0000256" key="1">
    <source>
        <dbReference type="SAM" id="MobiDB-lite"/>
    </source>
</evidence>
<accession>A0A0L8HA84</accession>
<organism evidence="2">
    <name type="scientific">Octopus bimaculoides</name>
    <name type="common">California two-spotted octopus</name>
    <dbReference type="NCBI Taxonomy" id="37653"/>
    <lineage>
        <taxon>Eukaryota</taxon>
        <taxon>Metazoa</taxon>
        <taxon>Spiralia</taxon>
        <taxon>Lophotrochozoa</taxon>
        <taxon>Mollusca</taxon>
        <taxon>Cephalopoda</taxon>
        <taxon>Coleoidea</taxon>
        <taxon>Octopodiformes</taxon>
        <taxon>Octopoda</taxon>
        <taxon>Incirrata</taxon>
        <taxon>Octopodidae</taxon>
        <taxon>Octopus</taxon>
    </lineage>
</organism>
<gene>
    <name evidence="2" type="ORF">OCBIM_22019401mg</name>
</gene>
<reference evidence="2" key="1">
    <citation type="submission" date="2015-07" db="EMBL/GenBank/DDBJ databases">
        <title>MeaNS - Measles Nucleotide Surveillance Program.</title>
        <authorList>
            <person name="Tran T."/>
            <person name="Druce J."/>
        </authorList>
    </citation>
    <scope>NUCLEOTIDE SEQUENCE</scope>
    <source>
        <strain evidence="2">UCB-OBI-ISO-001</strain>
        <tissue evidence="2">Gonad</tissue>
    </source>
</reference>
<sequence length="96" mass="11165">MKGSFSRAGKKSHCSSVSKIKPSSAVASTFTVRRVILNHGFHLKKRLGRPLLYPSYKAVRLDHAQQHQKWGGEWTRVLFFYEKKMEFGWPDGYKYC</sequence>
<dbReference type="OrthoDB" id="5823189at2759"/>
<name>A0A0L8HA84_OCTBM</name>
<dbReference type="EMBL" id="KQ418760">
    <property type="protein sequence ID" value="KOF85994.1"/>
    <property type="molecule type" value="Genomic_DNA"/>
</dbReference>
<evidence type="ECO:0008006" key="3">
    <source>
        <dbReference type="Google" id="ProtNLM"/>
    </source>
</evidence>
<protein>
    <recommendedName>
        <fullName evidence="3">Transposase Tc1-like domain-containing protein</fullName>
    </recommendedName>
</protein>
<evidence type="ECO:0000313" key="2">
    <source>
        <dbReference type="EMBL" id="KOF85994.1"/>
    </source>
</evidence>
<feature type="region of interest" description="Disordered" evidence="1">
    <location>
        <begin position="1"/>
        <end position="23"/>
    </location>
</feature>
<dbReference type="AlphaFoldDB" id="A0A0L8HA84"/>
<proteinExistence type="predicted"/>